<dbReference type="InterPro" id="IPR019734">
    <property type="entry name" value="TPR_rpt"/>
</dbReference>
<dbReference type="GO" id="GO:0016593">
    <property type="term" value="C:Cdc73/Paf1 complex"/>
    <property type="evidence" value="ECO:0007669"/>
    <property type="project" value="TreeGrafter"/>
</dbReference>
<evidence type="ECO:0000256" key="3">
    <source>
        <dbReference type="PROSITE-ProRule" id="PRU00339"/>
    </source>
</evidence>
<evidence type="ECO:0000256" key="1">
    <source>
        <dbReference type="ARBA" id="ARBA00022737"/>
    </source>
</evidence>
<feature type="compositionally biased region" description="Basic and acidic residues" evidence="4">
    <location>
        <begin position="1186"/>
        <end position="1198"/>
    </location>
</feature>
<dbReference type="GO" id="GO:0000993">
    <property type="term" value="F:RNA polymerase II complex binding"/>
    <property type="evidence" value="ECO:0007669"/>
    <property type="project" value="TreeGrafter"/>
</dbReference>
<reference evidence="5 6" key="1">
    <citation type="submission" date="2018-10" db="EMBL/GenBank/DDBJ databases">
        <title>Fifty Aureobasidium pullulans genomes reveal a recombining polyextremotolerant generalist.</title>
        <authorList>
            <person name="Gostincar C."/>
            <person name="Turk M."/>
            <person name="Zajc J."/>
            <person name="Gunde-Cimerman N."/>
        </authorList>
    </citation>
    <scope>NUCLEOTIDE SEQUENCE [LARGE SCALE GENOMIC DNA]</scope>
    <source>
        <strain evidence="5 6">EXF-11318</strain>
    </source>
</reference>
<dbReference type="PANTHER" id="PTHR14027:SF2">
    <property type="entry name" value="RNA POLYMERASE-ASSOCIATED PROTEIN CTR9 HOMOLOG"/>
    <property type="match status" value="1"/>
</dbReference>
<dbReference type="EMBL" id="QZAJ01000657">
    <property type="protein sequence ID" value="THW07881.1"/>
    <property type="molecule type" value="Genomic_DNA"/>
</dbReference>
<keyword evidence="2 3" id="KW-0802">TPR repeat</keyword>
<evidence type="ECO:0000313" key="5">
    <source>
        <dbReference type="EMBL" id="THW07881.1"/>
    </source>
</evidence>
<dbReference type="Proteomes" id="UP000308014">
    <property type="component" value="Unassembled WGS sequence"/>
</dbReference>
<dbReference type="Gene3D" id="1.25.40.10">
    <property type="entry name" value="Tetratricopeptide repeat domain"/>
    <property type="match status" value="5"/>
</dbReference>
<feature type="compositionally biased region" description="Basic residues" evidence="4">
    <location>
        <begin position="1175"/>
        <end position="1185"/>
    </location>
</feature>
<dbReference type="GO" id="GO:0006355">
    <property type="term" value="P:regulation of DNA-templated transcription"/>
    <property type="evidence" value="ECO:0007669"/>
    <property type="project" value="InterPro"/>
</dbReference>
<feature type="compositionally biased region" description="Acidic residues" evidence="4">
    <location>
        <begin position="1129"/>
        <end position="1142"/>
    </location>
</feature>
<dbReference type="SUPFAM" id="SSF81901">
    <property type="entry name" value="HCP-like"/>
    <property type="match status" value="1"/>
</dbReference>
<feature type="repeat" description="TPR" evidence="3">
    <location>
        <begin position="867"/>
        <end position="900"/>
    </location>
</feature>
<feature type="repeat" description="TPR" evidence="3">
    <location>
        <begin position="327"/>
        <end position="360"/>
    </location>
</feature>
<dbReference type="Pfam" id="PF13432">
    <property type="entry name" value="TPR_16"/>
    <property type="match status" value="4"/>
</dbReference>
<dbReference type="InterPro" id="IPR011990">
    <property type="entry name" value="TPR-like_helical_dom_sf"/>
</dbReference>
<evidence type="ECO:0000256" key="2">
    <source>
        <dbReference type="ARBA" id="ARBA00022803"/>
    </source>
</evidence>
<organism evidence="5 6">
    <name type="scientific">Aureobasidium pullulans</name>
    <name type="common">Black yeast</name>
    <name type="synonym">Pullularia pullulans</name>
    <dbReference type="NCBI Taxonomy" id="5580"/>
    <lineage>
        <taxon>Eukaryota</taxon>
        <taxon>Fungi</taxon>
        <taxon>Dikarya</taxon>
        <taxon>Ascomycota</taxon>
        <taxon>Pezizomycotina</taxon>
        <taxon>Dothideomycetes</taxon>
        <taxon>Dothideomycetidae</taxon>
        <taxon>Dothideales</taxon>
        <taxon>Saccotheciaceae</taxon>
        <taxon>Aureobasidium</taxon>
    </lineage>
</organism>
<gene>
    <name evidence="5" type="ORF">D6D24_09482</name>
</gene>
<feature type="compositionally biased region" description="Polar residues" evidence="4">
    <location>
        <begin position="1293"/>
        <end position="1302"/>
    </location>
</feature>
<dbReference type="SUPFAM" id="SSF48452">
    <property type="entry name" value="TPR-like"/>
    <property type="match status" value="1"/>
</dbReference>
<evidence type="ECO:0000313" key="6">
    <source>
        <dbReference type="Proteomes" id="UP000308014"/>
    </source>
</evidence>
<dbReference type="SMART" id="SM00028">
    <property type="entry name" value="TPR"/>
    <property type="match status" value="8"/>
</dbReference>
<feature type="compositionally biased region" description="Basic and acidic residues" evidence="4">
    <location>
        <begin position="1026"/>
        <end position="1099"/>
    </location>
</feature>
<dbReference type="GO" id="GO:0006368">
    <property type="term" value="P:transcription elongation by RNA polymerase II"/>
    <property type="evidence" value="ECO:0007669"/>
    <property type="project" value="TreeGrafter"/>
</dbReference>
<keyword evidence="1" id="KW-0677">Repeat</keyword>
<sequence length="1302" mass="146831">MGNMIMYHRTVSDMELVKLALAFNSLITDIHADVRLPIFVYLSTASYSSHRADPWTIDFGAFTISSSQPPLAMAVTQNGYANGLNGHDDDASTALARFSHIPAALDVPLSSGDAEEAVEVNLEDLMDDPTELCTLLENENVARGYWMTIALAYAKQQKIDHAIDIVSRGLSSLSRNAKPEDKLSLLSCLCWLRLQQCREAPRLKPDSQLASEARNKDFYIQQATATLNEASRISPTYPPLFLARGVLYLLRASLQPSKSSSSAQESERLDTLRQAAKCFEDSLRVSQGRNMMAIMGKARALYSLGKYPDALHNYQAALERAPHLQDPDPRIGIGCCFWQLGHKDEAHNAWQRALDVNPESKIANILLGLYHLDQSAKFQTTEPEFQQHYKKAMTEYTQTAWKLDNKFPLTCATFGNYFILRKAWPTVERLARQAIEATDVNAIASDGWYLMARKEHTEGNVAKATDYYNRADQARGGDEKGYLPAKFGAAQLKILSKDWAGAKFRLENIVQSSKSAEAMTLLGLLYAEEVYSNQNAGAKEDKSAEMKKAIALLESVRNSWKDPKKKTTPDSYVLLNLARLYEIENPERSLQCLQQVEQMEMDDIDEDDRPDIKDEAELKVALREMVPPQLLNNMAAFHFQAERFSQARDLFQTALNACVKAGAKDSELDTDSLVTSISYNLARTYEAENMLDEANQVYQGLLERHPDYTDARIRLAYIALRENPSEGAQAVKKLLESEPGNLDIRALYGHYIHKAKKRTMNPAEDQEQRHYKHTLQHHDKHDRYSLTGMGNLFLQVAREMRRDTDQDKEKRTKTYVRAIEFFDKALQLDPRNAYAAQGIAIALIEDKKDYGTAIQVFSKVRETLKDTSVFINMGHAFVEVKQFARAIENYEAALAKDRTHDPSILACLGRVWLMKGKQEKSLQAIKTALEFSNRALESSPEQLHFKFNVAFVQIQIAQLIYTLPEATRTLVDLEAAANGLDEAIESLMAIARSPNPPFPKNDIEQRASMGRNTMRKQLDRALQSQRDFEQKNASRLEQARQTREAEIKKRQDEKRALEEAEEERRRKIVEERQRMQEQDREITQQKIEEEAERKAREEADYTTDEETGGRKKREKRPKGSKKKKKGNDSDSDIINDEDEGSDADGNAEFGGKEKRQKSKRRSTSAASDDEDGEKPKKKKRRKLERKGKAAEPKGKFKSSEMVGDSDSDDDAVATQNENSALAEKINDEDDAQKEARGDGGDESMAEGGDEEDTVVERRRKKPARVIDDEDEDEDDTPAATGGDVSMVDETVSAAGNENAPDS</sequence>
<accession>A0A4S9T291</accession>
<feature type="region of interest" description="Disordered" evidence="4">
    <location>
        <begin position="1015"/>
        <end position="1302"/>
    </location>
</feature>
<comment type="caution">
    <text evidence="5">The sequence shown here is derived from an EMBL/GenBank/DDBJ whole genome shotgun (WGS) entry which is preliminary data.</text>
</comment>
<feature type="compositionally biased region" description="Acidic residues" evidence="4">
    <location>
        <begin position="1267"/>
        <end position="1276"/>
    </location>
</feature>
<feature type="compositionally biased region" description="Acidic residues" evidence="4">
    <location>
        <begin position="1240"/>
        <end position="1253"/>
    </location>
</feature>
<feature type="compositionally biased region" description="Basic residues" evidence="4">
    <location>
        <begin position="1110"/>
        <end position="1125"/>
    </location>
</feature>
<evidence type="ECO:0000256" key="4">
    <source>
        <dbReference type="SAM" id="MobiDB-lite"/>
    </source>
</evidence>
<dbReference type="InterPro" id="IPR031101">
    <property type="entry name" value="Ctr9"/>
</dbReference>
<name>A0A4S9T291_AURPU</name>
<dbReference type="PANTHER" id="PTHR14027">
    <property type="entry name" value="RNA POLYMERASE-ASSOCIATED PROTEIN CTR9"/>
    <property type="match status" value="1"/>
</dbReference>
<dbReference type="PROSITE" id="PS50005">
    <property type="entry name" value="TPR"/>
    <property type="match status" value="2"/>
</dbReference>
<protein>
    <submittedName>
        <fullName evidence="5">TPR-like protein</fullName>
    </submittedName>
</protein>
<proteinExistence type="predicted"/>